<dbReference type="Proteomes" id="UP001500886">
    <property type="component" value="Unassembled WGS sequence"/>
</dbReference>
<name>A0ABP6GFR3_9ACTN</name>
<reference evidence="3" key="1">
    <citation type="journal article" date="2019" name="Int. J. Syst. Evol. Microbiol.">
        <title>The Global Catalogue of Microorganisms (GCM) 10K type strain sequencing project: providing services to taxonomists for standard genome sequencing and annotation.</title>
        <authorList>
            <consortium name="The Broad Institute Genomics Platform"/>
            <consortium name="The Broad Institute Genome Sequencing Center for Infectious Disease"/>
            <person name="Wu L."/>
            <person name="Ma J."/>
        </authorList>
    </citation>
    <scope>NUCLEOTIDE SEQUENCE [LARGE SCALE GENOMIC DNA]</scope>
    <source>
        <strain evidence="3">JCM 4542</strain>
    </source>
</reference>
<feature type="compositionally biased region" description="Polar residues" evidence="1">
    <location>
        <begin position="121"/>
        <end position="131"/>
    </location>
</feature>
<protein>
    <submittedName>
        <fullName evidence="2">Uncharacterized protein</fullName>
    </submittedName>
</protein>
<comment type="caution">
    <text evidence="2">The sequence shown here is derived from an EMBL/GenBank/DDBJ whole genome shotgun (WGS) entry which is preliminary data.</text>
</comment>
<proteinExistence type="predicted"/>
<evidence type="ECO:0000256" key="1">
    <source>
        <dbReference type="SAM" id="MobiDB-lite"/>
    </source>
</evidence>
<evidence type="ECO:0000313" key="3">
    <source>
        <dbReference type="Proteomes" id="UP001500886"/>
    </source>
</evidence>
<evidence type="ECO:0000313" key="2">
    <source>
        <dbReference type="EMBL" id="GAA2720689.1"/>
    </source>
</evidence>
<sequence>MGISIPVFLVRAGVWAVRYDYCDQATDEQLAALRRTRSQRALRLRDEAKAAEQLRHTRFAPATTPGFPRRLDAMTTIAATRELDQYQHTDLADLALPDLIPPAPPPADWATPDALKARTRPTGSAPSKDSP</sequence>
<accession>A0ABP6GFR3</accession>
<dbReference type="EMBL" id="BAAASL010000015">
    <property type="protein sequence ID" value="GAA2720689.1"/>
    <property type="molecule type" value="Genomic_DNA"/>
</dbReference>
<organism evidence="2 3">
    <name type="scientific">Streptomyces luteosporeus</name>
    <dbReference type="NCBI Taxonomy" id="173856"/>
    <lineage>
        <taxon>Bacteria</taxon>
        <taxon>Bacillati</taxon>
        <taxon>Actinomycetota</taxon>
        <taxon>Actinomycetes</taxon>
        <taxon>Kitasatosporales</taxon>
        <taxon>Streptomycetaceae</taxon>
        <taxon>Streptomyces</taxon>
    </lineage>
</organism>
<keyword evidence="3" id="KW-1185">Reference proteome</keyword>
<dbReference type="RefSeq" id="WP_344436905.1">
    <property type="nucleotide sequence ID" value="NZ_BAAASL010000015.1"/>
</dbReference>
<feature type="region of interest" description="Disordered" evidence="1">
    <location>
        <begin position="96"/>
        <end position="131"/>
    </location>
</feature>
<gene>
    <name evidence="2" type="ORF">GCM10010315_41700</name>
</gene>